<keyword evidence="2" id="KW-1003">Cell membrane</keyword>
<evidence type="ECO:0000313" key="7">
    <source>
        <dbReference type="EMBL" id="MDY0884056.1"/>
    </source>
</evidence>
<feature type="transmembrane region" description="Helical" evidence="6">
    <location>
        <begin position="83"/>
        <end position="107"/>
    </location>
</feature>
<dbReference type="InterPro" id="IPR022791">
    <property type="entry name" value="L-PG_synthase/AglD"/>
</dbReference>
<evidence type="ECO:0000256" key="2">
    <source>
        <dbReference type="ARBA" id="ARBA00022475"/>
    </source>
</evidence>
<organism evidence="7 8">
    <name type="scientific">Dongia soli</name>
    <dbReference type="NCBI Taxonomy" id="600628"/>
    <lineage>
        <taxon>Bacteria</taxon>
        <taxon>Pseudomonadati</taxon>
        <taxon>Pseudomonadota</taxon>
        <taxon>Alphaproteobacteria</taxon>
        <taxon>Rhodospirillales</taxon>
        <taxon>Dongiaceae</taxon>
        <taxon>Dongia</taxon>
    </lineage>
</organism>
<keyword evidence="5 6" id="KW-0472">Membrane</keyword>
<protein>
    <submittedName>
        <fullName evidence="7">Lysylphosphatidylglycerol synthase transmembrane domain-containing protein</fullName>
    </submittedName>
</protein>
<name>A0ABU5ECF7_9PROT</name>
<comment type="subcellular location">
    <subcellularLocation>
        <location evidence="1">Cell membrane</location>
        <topology evidence="1">Multi-pass membrane protein</topology>
    </subcellularLocation>
</comment>
<feature type="transmembrane region" description="Helical" evidence="6">
    <location>
        <begin position="41"/>
        <end position="62"/>
    </location>
</feature>
<keyword evidence="4 6" id="KW-1133">Transmembrane helix</keyword>
<accession>A0ABU5ECF7</accession>
<keyword evidence="3 6" id="KW-0812">Transmembrane</keyword>
<feature type="transmembrane region" description="Helical" evidence="6">
    <location>
        <begin position="158"/>
        <end position="178"/>
    </location>
</feature>
<gene>
    <name evidence="7" type="ORF">SMD27_14490</name>
</gene>
<feature type="transmembrane region" description="Helical" evidence="6">
    <location>
        <begin position="237"/>
        <end position="256"/>
    </location>
</feature>
<evidence type="ECO:0000256" key="1">
    <source>
        <dbReference type="ARBA" id="ARBA00004651"/>
    </source>
</evidence>
<feature type="transmembrane region" description="Helical" evidence="6">
    <location>
        <begin position="127"/>
        <end position="146"/>
    </location>
</feature>
<evidence type="ECO:0000256" key="6">
    <source>
        <dbReference type="SAM" id="Phobius"/>
    </source>
</evidence>
<sequence length="322" mass="34056">MPGDLKKWLIIGIQIAVSAALIMHLAQSVSAADLGRATRNLSLMTGAASLGVLGVSHLLGAYRVGIILRALGVDIPYRRAIALSWLGLFASNFLPSTIGGDAVIAASLKRHRYPLTHTLSGLVLNRLAAVMALVTALPCLLLIDGLEPLRPLILQCILWLAVAISTLGLGLAAVFWTLKWSAVFKARLFRLREAILDLFADILSIKPVFAAAWLVSLLMLMVGSASIAILAEAQGPAISYAAVFGVVLIFLAVQMIPLSFNGIGLQESVITFCLVSLGWPTAEALALSIAIRLVATAVSLPGVLVVFAKSTHFVSRPTAPKQ</sequence>
<feature type="transmembrane region" description="Helical" evidence="6">
    <location>
        <begin position="208"/>
        <end position="230"/>
    </location>
</feature>
<evidence type="ECO:0000256" key="4">
    <source>
        <dbReference type="ARBA" id="ARBA00022989"/>
    </source>
</evidence>
<dbReference type="RefSeq" id="WP_320509114.1">
    <property type="nucleotide sequence ID" value="NZ_JAXCLW010000003.1"/>
</dbReference>
<dbReference type="PANTHER" id="PTHR40277">
    <property type="entry name" value="BLL5419 PROTEIN"/>
    <property type="match status" value="1"/>
</dbReference>
<keyword evidence="8" id="KW-1185">Reference proteome</keyword>
<evidence type="ECO:0000313" key="8">
    <source>
        <dbReference type="Proteomes" id="UP001279642"/>
    </source>
</evidence>
<reference evidence="7 8" key="1">
    <citation type="journal article" date="2016" name="Antonie Van Leeuwenhoek">
        <title>Dongia soli sp. nov., isolated from soil from Dokdo, Korea.</title>
        <authorList>
            <person name="Kim D.U."/>
            <person name="Lee H."/>
            <person name="Kim H."/>
            <person name="Kim S.G."/>
            <person name="Ka J.O."/>
        </authorList>
    </citation>
    <scope>NUCLEOTIDE SEQUENCE [LARGE SCALE GENOMIC DNA]</scope>
    <source>
        <strain evidence="7 8">D78</strain>
    </source>
</reference>
<dbReference type="Pfam" id="PF03706">
    <property type="entry name" value="LPG_synthase_TM"/>
    <property type="match status" value="1"/>
</dbReference>
<dbReference type="EMBL" id="JAXCLW010000003">
    <property type="protein sequence ID" value="MDY0884056.1"/>
    <property type="molecule type" value="Genomic_DNA"/>
</dbReference>
<dbReference type="PANTHER" id="PTHR40277:SF1">
    <property type="entry name" value="BLL5419 PROTEIN"/>
    <property type="match status" value="1"/>
</dbReference>
<feature type="transmembrane region" description="Helical" evidence="6">
    <location>
        <begin position="284"/>
        <end position="307"/>
    </location>
</feature>
<comment type="caution">
    <text evidence="7">The sequence shown here is derived from an EMBL/GenBank/DDBJ whole genome shotgun (WGS) entry which is preliminary data.</text>
</comment>
<proteinExistence type="predicted"/>
<dbReference type="Proteomes" id="UP001279642">
    <property type="component" value="Unassembled WGS sequence"/>
</dbReference>
<evidence type="ECO:0000256" key="5">
    <source>
        <dbReference type="ARBA" id="ARBA00023136"/>
    </source>
</evidence>
<evidence type="ECO:0000256" key="3">
    <source>
        <dbReference type="ARBA" id="ARBA00022692"/>
    </source>
</evidence>